<dbReference type="AlphaFoldDB" id="M1WSQ3"/>
<evidence type="ECO:0000313" key="4">
    <source>
        <dbReference type="EMBL" id="CCH49027.1"/>
    </source>
</evidence>
<evidence type="ECO:0000256" key="1">
    <source>
        <dbReference type="SAM" id="MobiDB-lite"/>
    </source>
</evidence>
<accession>M1WSQ3</accession>
<sequence length="230" mass="25073">MADPKGTKFKVKVPKLNATKKTYDFSFSLSGMISAVGAGVLALTFFFTMGILIGRGYRPEVDVPQLQEIMPSKEHGQIALEPGEQILKPEELDYPERLQQTPEKVMAEGLPKVEPEVKAKKEARQAEASKSTSVQTSVSSQKGTSSAESVFDYIYQVAAFRKDSMAEALSDKLVADGLKTSIQAATAKGKTWYRVQVHYYGTPSSTAGMKAILARHGIAKPLLKKKVATQ</sequence>
<evidence type="ECO:0000259" key="3">
    <source>
        <dbReference type="PROSITE" id="PS51724"/>
    </source>
</evidence>
<feature type="transmembrane region" description="Helical" evidence="2">
    <location>
        <begin position="32"/>
        <end position="53"/>
    </location>
</feature>
<dbReference type="PROSITE" id="PS51724">
    <property type="entry name" value="SPOR"/>
    <property type="match status" value="1"/>
</dbReference>
<protein>
    <submittedName>
        <fullName evidence="4">Sporulation domain protein</fullName>
    </submittedName>
</protein>
<dbReference type="OrthoDB" id="5453354at2"/>
<evidence type="ECO:0000313" key="5">
    <source>
        <dbReference type="Proteomes" id="UP000011724"/>
    </source>
</evidence>
<dbReference type="SUPFAM" id="SSF110997">
    <property type="entry name" value="Sporulation related repeat"/>
    <property type="match status" value="1"/>
</dbReference>
<dbReference type="Proteomes" id="UP000011724">
    <property type="component" value="Chromosome"/>
</dbReference>
<organism evidence="4 5">
    <name type="scientific">Pseudodesulfovibrio piezophilus (strain DSM 21447 / JCM 15486 / C1TLV30)</name>
    <name type="common">Desulfovibrio piezophilus</name>
    <dbReference type="NCBI Taxonomy" id="1322246"/>
    <lineage>
        <taxon>Bacteria</taxon>
        <taxon>Pseudomonadati</taxon>
        <taxon>Thermodesulfobacteriota</taxon>
        <taxon>Desulfovibrionia</taxon>
        <taxon>Desulfovibrionales</taxon>
        <taxon>Desulfovibrionaceae</taxon>
    </lineage>
</organism>
<dbReference type="GO" id="GO:0042834">
    <property type="term" value="F:peptidoglycan binding"/>
    <property type="evidence" value="ECO:0007669"/>
    <property type="project" value="InterPro"/>
</dbReference>
<evidence type="ECO:0000256" key="2">
    <source>
        <dbReference type="SAM" id="Phobius"/>
    </source>
</evidence>
<keyword evidence="5" id="KW-1185">Reference proteome</keyword>
<dbReference type="KEGG" id="dpi:BN4_11792"/>
<reference evidence="5" key="2">
    <citation type="journal article" date="2013" name="Stand. Genomic Sci.">
        <title>Complete genome sequence of Desulfocapsa sulfexigens, a marine deltaproteobacterium specialized in disproportionating inorganic sulfur compounds.</title>
        <authorList>
            <person name="Finster K.W."/>
            <person name="Kjeldsen K.U."/>
            <person name="Kube M."/>
            <person name="Reinhardt R."/>
            <person name="Mussmann M."/>
            <person name="Amann R."/>
            <person name="Schreiber L."/>
        </authorList>
    </citation>
    <scope>NUCLEOTIDE SEQUENCE [LARGE SCALE GENOMIC DNA]</scope>
    <source>
        <strain evidence="5">DSM 10523 / SB164P1</strain>
    </source>
</reference>
<dbReference type="EMBL" id="FO203427">
    <property type="protein sequence ID" value="CCH49027.1"/>
    <property type="molecule type" value="Genomic_DNA"/>
</dbReference>
<proteinExistence type="predicted"/>
<dbReference type="Pfam" id="PF05036">
    <property type="entry name" value="SPOR"/>
    <property type="match status" value="1"/>
</dbReference>
<dbReference type="InterPro" id="IPR036680">
    <property type="entry name" value="SPOR-like_sf"/>
</dbReference>
<name>M1WSQ3_PSEP2</name>
<dbReference type="Gene3D" id="3.30.70.1070">
    <property type="entry name" value="Sporulation related repeat"/>
    <property type="match status" value="1"/>
</dbReference>
<gene>
    <name evidence="4" type="ordered locus">BN4_11792</name>
</gene>
<keyword evidence="2" id="KW-0472">Membrane</keyword>
<dbReference type="InterPro" id="IPR007730">
    <property type="entry name" value="SPOR-like_dom"/>
</dbReference>
<reference evidence="4 5" key="1">
    <citation type="journal article" date="2013" name="PLoS ONE">
        <title>The first genomic and proteomic characterization of a deep-sea sulfate reducer: insights into the piezophilic lifestyle of Desulfovibrio piezophilus.</title>
        <authorList>
            <person name="Pradel N."/>
            <person name="Ji B."/>
            <person name="Gimenez G."/>
            <person name="Talla E."/>
            <person name="Lenoble P."/>
            <person name="Garel M."/>
            <person name="Tamburini C."/>
            <person name="Fourquet P."/>
            <person name="Lebrun R."/>
            <person name="Bertin P."/>
            <person name="Denis Y."/>
            <person name="Pophillat M."/>
            <person name="Barbe V."/>
            <person name="Ollivier B."/>
            <person name="Dolla A."/>
        </authorList>
    </citation>
    <scope>NUCLEOTIDE SEQUENCE [LARGE SCALE GENOMIC DNA]</scope>
    <source>
        <strain evidence="5">DSM 10523 / SB164P1</strain>
    </source>
</reference>
<feature type="compositionally biased region" description="Low complexity" evidence="1">
    <location>
        <begin position="129"/>
        <end position="141"/>
    </location>
</feature>
<dbReference type="eggNOG" id="COG3087">
    <property type="taxonomic scope" value="Bacteria"/>
</dbReference>
<dbReference type="PATRIC" id="fig|879567.3.peg.1884"/>
<dbReference type="RefSeq" id="WP_015415071.1">
    <property type="nucleotide sequence ID" value="NC_020409.1"/>
</dbReference>
<keyword evidence="2" id="KW-1133">Transmembrane helix</keyword>
<feature type="region of interest" description="Disordered" evidence="1">
    <location>
        <begin position="117"/>
        <end position="141"/>
    </location>
</feature>
<dbReference type="BioCyc" id="DPIE1322246:BN4_RS08990-MONOMER"/>
<dbReference type="HOGENOM" id="CLU_077621_0_0_7"/>
<feature type="compositionally biased region" description="Basic and acidic residues" evidence="1">
    <location>
        <begin position="117"/>
        <end position="127"/>
    </location>
</feature>
<keyword evidence="2" id="KW-0812">Transmembrane</keyword>
<dbReference type="STRING" id="1322246.BN4_11792"/>
<feature type="domain" description="SPOR" evidence="3">
    <location>
        <begin position="147"/>
        <end position="226"/>
    </location>
</feature>